<reference evidence="5 6" key="1">
    <citation type="submission" date="2020-08" db="EMBL/GenBank/DDBJ databases">
        <title>Aphidius gifuensis genome sequencing and assembly.</title>
        <authorList>
            <person name="Du Z."/>
        </authorList>
    </citation>
    <scope>NUCLEOTIDE SEQUENCE [LARGE SCALE GENOMIC DNA]</scope>
    <source>
        <strain evidence="5">YNYX2018</strain>
        <tissue evidence="5">Adults</tissue>
    </source>
</reference>
<dbReference type="AlphaFoldDB" id="A0A834Y0V5"/>
<evidence type="ECO:0000259" key="4">
    <source>
        <dbReference type="Pfam" id="PF15070"/>
    </source>
</evidence>
<dbReference type="InterPro" id="IPR043976">
    <property type="entry name" value="GOLGA_cons_dom"/>
</dbReference>
<feature type="coiled-coil region" evidence="2">
    <location>
        <begin position="293"/>
        <end position="387"/>
    </location>
</feature>
<feature type="coiled-coil region" evidence="2">
    <location>
        <begin position="222"/>
        <end position="249"/>
    </location>
</feature>
<evidence type="ECO:0000256" key="1">
    <source>
        <dbReference type="ARBA" id="ARBA00023054"/>
    </source>
</evidence>
<evidence type="ECO:0000313" key="5">
    <source>
        <dbReference type="EMBL" id="KAF7997260.1"/>
    </source>
</evidence>
<keyword evidence="6" id="KW-1185">Reference proteome</keyword>
<sequence length="936" mass="108695">MNKAEKLLAARKKLKEFQQKKQTHHSDVTPDVQNQIKDDIVTSDNNTINSSINHNVEQSFDIPTIKSINFPTTDDNTSEKSINETTTTNEIDKLINADDVNQTNDKFISENLPNNYWTNNDSTKNNDIFDHFKFPEMKKDDQEDEFSKLTNGNIDVNDMSIVTNENDNSQSLQKQHLLDMATEVANALSENNVDTESSILPTDLQYKNEFLTTCLDKQKRLANKLHIQVSEYSSKIAELEAQLSTKDVEYESNILRIVNPLKEQLQIHAQTTGILVSEKAELTSSLTQFETIVKKKTEEINELCDKLKILQLKLTDYESNEMKLISSFNEIENIYKKLQIDYNHLDKKYNELKKDKDEQQMETAELRQNLNIKNTELTNLHRDYQEKINLLSLAELKIQQLTNTPQEMELIEGKHQTDNVLEQQLLQLNETLKKINTEKEESNKHYENYVKQLDARYETIVQELELTKTKLTEYEKNEESYIQRLSLMEQQYQQEKQKVDKLKHLEKHEETVDNLNKNINDLLIEKNSLNEIIESKNNEIELIKIELKKLQDYNEQYVDNKKLVTALESEQLGASRAVLQNQQLKLQLNEMHDAFVTLSNSKLDLTEKLQGERVIGKKLNAQLNKIENERDQLAEELKNKNTLLIDYEKNKLQSEQINDQMQHYQAQSTHARTLQDELQNALTTIQCLKNENQMLNNKLNDLTNNEKIHNNINDDNDNNTIEIGIDVGELKKLTTETEVQTINDDIDFIDSLDSEPVKKLEIRFKEAMEKVAELTDDKQKLEHLVLQLQGETETIGEYITLYQRQRAILNQKAQERNMAFNQVIEQRNQQQIQLHQLKVLVADLLKNQTNQEAVPIMPKTNDDIKSAESSENHTSEIEENNQPGIKKDEANEPLLKNDTTAKILDLLTEIKDCKDNCSIEPNFHPCLWCSGELITV</sequence>
<feature type="domain" description="Golgin subfamily A conserved" evidence="4">
    <location>
        <begin position="757"/>
        <end position="848"/>
    </location>
</feature>
<protein>
    <recommendedName>
        <fullName evidence="4">Golgin subfamily A conserved domain-containing protein</fullName>
    </recommendedName>
</protein>
<dbReference type="Pfam" id="PF15070">
    <property type="entry name" value="GOLGA2L5"/>
    <property type="match status" value="1"/>
</dbReference>
<feature type="compositionally biased region" description="Basic and acidic residues" evidence="3">
    <location>
        <begin position="861"/>
        <end position="876"/>
    </location>
</feature>
<dbReference type="PANTHER" id="PTHR10881">
    <property type="entry name" value="GOLGIN SUBFAMILY A MEMBER-RELATED"/>
    <property type="match status" value="1"/>
</dbReference>
<organism evidence="5 6">
    <name type="scientific">Aphidius gifuensis</name>
    <name type="common">Parasitoid wasp</name>
    <dbReference type="NCBI Taxonomy" id="684658"/>
    <lineage>
        <taxon>Eukaryota</taxon>
        <taxon>Metazoa</taxon>
        <taxon>Ecdysozoa</taxon>
        <taxon>Arthropoda</taxon>
        <taxon>Hexapoda</taxon>
        <taxon>Insecta</taxon>
        <taxon>Pterygota</taxon>
        <taxon>Neoptera</taxon>
        <taxon>Endopterygota</taxon>
        <taxon>Hymenoptera</taxon>
        <taxon>Apocrita</taxon>
        <taxon>Ichneumonoidea</taxon>
        <taxon>Braconidae</taxon>
        <taxon>Aphidiinae</taxon>
        <taxon>Aphidius</taxon>
    </lineage>
</organism>
<dbReference type="OrthoDB" id="5978643at2759"/>
<dbReference type="GO" id="GO:0005801">
    <property type="term" value="C:cis-Golgi network"/>
    <property type="evidence" value="ECO:0007669"/>
    <property type="project" value="TreeGrafter"/>
</dbReference>
<keyword evidence="1 2" id="KW-0175">Coiled coil</keyword>
<feature type="coiled-coil region" evidence="2">
    <location>
        <begin position="616"/>
        <end position="705"/>
    </location>
</feature>
<accession>A0A834Y0V5</accession>
<evidence type="ECO:0000256" key="3">
    <source>
        <dbReference type="SAM" id="MobiDB-lite"/>
    </source>
</evidence>
<evidence type="ECO:0000256" key="2">
    <source>
        <dbReference type="SAM" id="Coils"/>
    </source>
</evidence>
<name>A0A834Y0V5_APHGI</name>
<dbReference type="Proteomes" id="UP000639338">
    <property type="component" value="Unassembled WGS sequence"/>
</dbReference>
<dbReference type="GO" id="GO:0032580">
    <property type="term" value="C:Golgi cisterna membrane"/>
    <property type="evidence" value="ECO:0007669"/>
    <property type="project" value="TreeGrafter"/>
</dbReference>
<dbReference type="GO" id="GO:0007030">
    <property type="term" value="P:Golgi organization"/>
    <property type="evidence" value="ECO:0007669"/>
    <property type="project" value="TreeGrafter"/>
</dbReference>
<dbReference type="GO" id="GO:0000137">
    <property type="term" value="C:Golgi cis cisterna"/>
    <property type="evidence" value="ECO:0007669"/>
    <property type="project" value="TreeGrafter"/>
</dbReference>
<feature type="coiled-coil region" evidence="2">
    <location>
        <begin position="757"/>
        <end position="791"/>
    </location>
</feature>
<gene>
    <name evidence="5" type="ORF">HCN44_005537</name>
</gene>
<comment type="caution">
    <text evidence="5">The sequence shown here is derived from an EMBL/GenBank/DDBJ whole genome shotgun (WGS) entry which is preliminary data.</text>
</comment>
<dbReference type="PANTHER" id="PTHR10881:SF46">
    <property type="entry name" value="GOLGIN SUBFAMILY A MEMBER 2"/>
    <property type="match status" value="1"/>
</dbReference>
<dbReference type="EMBL" id="JACMRX010000001">
    <property type="protein sequence ID" value="KAF7997260.1"/>
    <property type="molecule type" value="Genomic_DNA"/>
</dbReference>
<feature type="coiled-coil region" evidence="2">
    <location>
        <begin position="418"/>
        <end position="570"/>
    </location>
</feature>
<feature type="region of interest" description="Disordered" evidence="3">
    <location>
        <begin position="861"/>
        <end position="893"/>
    </location>
</feature>
<dbReference type="InterPro" id="IPR024858">
    <property type="entry name" value="GOLGA"/>
</dbReference>
<proteinExistence type="predicted"/>
<evidence type="ECO:0000313" key="6">
    <source>
        <dbReference type="Proteomes" id="UP000639338"/>
    </source>
</evidence>